<protein>
    <submittedName>
        <fullName evidence="2">Uncharacterized protein</fullName>
    </submittedName>
</protein>
<dbReference type="Gene3D" id="1.10.3450.10">
    <property type="entry name" value="TTHA0068-like"/>
    <property type="match status" value="1"/>
</dbReference>
<evidence type="ECO:0000313" key="2">
    <source>
        <dbReference type="EMBL" id="MBP1986014.1"/>
    </source>
</evidence>
<dbReference type="Proteomes" id="UP000823736">
    <property type="component" value="Unassembled WGS sequence"/>
</dbReference>
<gene>
    <name evidence="2" type="ORF">J2753_000487</name>
</gene>
<organism evidence="2 3">
    <name type="scientific">Halolamina salifodinae</name>
    <dbReference type="NCBI Taxonomy" id="1202767"/>
    <lineage>
        <taxon>Archaea</taxon>
        <taxon>Methanobacteriati</taxon>
        <taxon>Methanobacteriota</taxon>
        <taxon>Stenosarchaea group</taxon>
        <taxon>Halobacteria</taxon>
        <taxon>Halobacteriales</taxon>
        <taxon>Haloferacaceae</taxon>
    </lineage>
</organism>
<name>A0A8T4GWF9_9EURY</name>
<feature type="region of interest" description="Disordered" evidence="1">
    <location>
        <begin position="107"/>
        <end position="129"/>
    </location>
</feature>
<accession>A0A8T4GWF9</accession>
<proteinExistence type="predicted"/>
<sequence length="213" mass="22363">MTDDTPATTADALLAGAAAHNVGEYDIARAIWAGETPLAPAPAADDSLRTGLAAFATAVLDGRRGEWGAALAGAEEAESALADSDSSAPAGVDSTSVERWLAAFRADPEVAERSPPPRLDIDDDEPTPGELPLSATALVAVAVATGIGDDPEVVIDAVRYARDSDHPETTRYATFVRDYADADAGQRPIVFERLSAMVQRERRKEEDVSGLFD</sequence>
<evidence type="ECO:0000256" key="1">
    <source>
        <dbReference type="SAM" id="MobiDB-lite"/>
    </source>
</evidence>
<comment type="caution">
    <text evidence="2">The sequence shown here is derived from an EMBL/GenBank/DDBJ whole genome shotgun (WGS) entry which is preliminary data.</text>
</comment>
<reference evidence="2" key="1">
    <citation type="submission" date="2021-03" db="EMBL/GenBank/DDBJ databases">
        <title>Genomic Encyclopedia of Type Strains, Phase IV (KMG-IV): sequencing the most valuable type-strain genomes for metagenomic binning, comparative biology and taxonomic classification.</title>
        <authorList>
            <person name="Goeker M."/>
        </authorList>
    </citation>
    <scope>NUCLEOTIDE SEQUENCE</scope>
    <source>
        <strain evidence="2">DSM 26232</strain>
    </source>
</reference>
<evidence type="ECO:0000313" key="3">
    <source>
        <dbReference type="Proteomes" id="UP000823736"/>
    </source>
</evidence>
<dbReference type="EMBL" id="JAGGLC010000001">
    <property type="protein sequence ID" value="MBP1986014.1"/>
    <property type="molecule type" value="Genomic_DNA"/>
</dbReference>
<dbReference type="RefSeq" id="WP_209490113.1">
    <property type="nucleotide sequence ID" value="NZ_JAGGLC010000001.1"/>
</dbReference>
<dbReference type="AlphaFoldDB" id="A0A8T4GWF9"/>
<keyword evidence="3" id="KW-1185">Reference proteome</keyword>
<dbReference type="OrthoDB" id="270022at2157"/>